<keyword evidence="2" id="KW-1185">Reference proteome</keyword>
<evidence type="ECO:0000313" key="1">
    <source>
        <dbReference type="EMBL" id="PJJ58555.1"/>
    </source>
</evidence>
<protein>
    <submittedName>
        <fullName evidence="1">Uncharacterized protein</fullName>
    </submittedName>
</protein>
<comment type="caution">
    <text evidence="1">The sequence shown here is derived from an EMBL/GenBank/DDBJ whole genome shotgun (WGS) entry which is preliminary data.</text>
</comment>
<sequence length="259" mass="27131">MPVADLVVGVADLAATLGGRGVVAVRAVAGPALVALGRRAAYPPLVPAAVAPGPAVARLASRGAERRRELGRRAVGSARALVPVVVDRVLDELDLTRLVLDRVDLAVVVTVALDELDLTEVVTGRVDLGRVVSAALGALDLTDVVLTQVDLGQVVAAALDDLDLTATVLDRVDLHRVVMQVLDGLDLTALVRDRVDLDALANEVIEDVDLPEIIRESSTGIATDMVVEARTGAASADEAVARVVDRILLRRRRQSAGTR</sequence>
<organism evidence="1 2">
    <name type="scientific">Mumia flava</name>
    <dbReference type="NCBI Taxonomy" id="1348852"/>
    <lineage>
        <taxon>Bacteria</taxon>
        <taxon>Bacillati</taxon>
        <taxon>Actinomycetota</taxon>
        <taxon>Actinomycetes</taxon>
        <taxon>Propionibacteriales</taxon>
        <taxon>Nocardioidaceae</taxon>
        <taxon>Mumia</taxon>
    </lineage>
</organism>
<reference evidence="1 2" key="1">
    <citation type="submission" date="2017-11" db="EMBL/GenBank/DDBJ databases">
        <title>Genomic Encyclopedia of Archaeal and Bacterial Type Strains, Phase II (KMG-II): From Individual Species to Whole Genera.</title>
        <authorList>
            <person name="Goeker M."/>
        </authorList>
    </citation>
    <scope>NUCLEOTIDE SEQUENCE [LARGE SCALE GENOMIC DNA]</scope>
    <source>
        <strain evidence="1 2">DSM 27763</strain>
    </source>
</reference>
<gene>
    <name evidence="1" type="ORF">CLV56_2806</name>
</gene>
<evidence type="ECO:0000313" key="2">
    <source>
        <dbReference type="Proteomes" id="UP000230842"/>
    </source>
</evidence>
<dbReference type="EMBL" id="PGEZ01000001">
    <property type="protein sequence ID" value="PJJ58555.1"/>
    <property type="molecule type" value="Genomic_DNA"/>
</dbReference>
<dbReference type="Proteomes" id="UP000230842">
    <property type="component" value="Unassembled WGS sequence"/>
</dbReference>
<accession>A0A2M9BKV7</accession>
<name>A0A2M9BKV7_9ACTN</name>
<dbReference type="AlphaFoldDB" id="A0A2M9BKV7"/>
<proteinExistence type="predicted"/>